<name>A0ABY2B3A4_9FLAO</name>
<dbReference type="Pfam" id="PF02837">
    <property type="entry name" value="Glyco_hydro_2_N"/>
    <property type="match status" value="1"/>
</dbReference>
<evidence type="ECO:0000259" key="7">
    <source>
        <dbReference type="Pfam" id="PF00703"/>
    </source>
</evidence>
<feature type="domain" description="Glycosyl hydrolases family 2 sugar binding" evidence="9">
    <location>
        <begin position="118"/>
        <end position="235"/>
    </location>
</feature>
<feature type="transmembrane region" description="Helical" evidence="6">
    <location>
        <begin position="35"/>
        <end position="54"/>
    </location>
</feature>
<evidence type="ECO:0000313" key="11">
    <source>
        <dbReference type="Proteomes" id="UP000295270"/>
    </source>
</evidence>
<dbReference type="PRINTS" id="PR00132">
    <property type="entry name" value="GLHYDRLASE2"/>
</dbReference>
<dbReference type="Gene3D" id="2.60.40.10">
    <property type="entry name" value="Immunoglobulins"/>
    <property type="match status" value="1"/>
</dbReference>
<keyword evidence="6" id="KW-0472">Membrane</keyword>
<dbReference type="Gene3D" id="3.20.20.80">
    <property type="entry name" value="Glycosidases"/>
    <property type="match status" value="1"/>
</dbReference>
<evidence type="ECO:0000313" key="10">
    <source>
        <dbReference type="EMBL" id="TCN59570.1"/>
    </source>
</evidence>
<keyword evidence="5" id="KW-0326">Glycosidase</keyword>
<dbReference type="SUPFAM" id="SSF51445">
    <property type="entry name" value="(Trans)glycosidases"/>
    <property type="match status" value="1"/>
</dbReference>
<dbReference type="PANTHER" id="PTHR10066">
    <property type="entry name" value="BETA-GLUCURONIDASE"/>
    <property type="match status" value="1"/>
</dbReference>
<dbReference type="Gene3D" id="2.60.120.260">
    <property type="entry name" value="Galactose-binding domain-like"/>
    <property type="match status" value="1"/>
</dbReference>
<dbReference type="InterPro" id="IPR013783">
    <property type="entry name" value="Ig-like_fold"/>
</dbReference>
<dbReference type="Proteomes" id="UP000295270">
    <property type="component" value="Unassembled WGS sequence"/>
</dbReference>
<dbReference type="Pfam" id="PF00703">
    <property type="entry name" value="Glyco_hydro_2"/>
    <property type="match status" value="1"/>
</dbReference>
<comment type="similarity">
    <text evidence="1">Belongs to the glycosyl hydrolase 2 family.</text>
</comment>
<dbReference type="PROSITE" id="PS00608">
    <property type="entry name" value="GLYCOSYL_HYDROL_F2_2"/>
    <property type="match status" value="1"/>
</dbReference>
<gene>
    <name evidence="10" type="ORF">EV142_102188</name>
</gene>
<dbReference type="PANTHER" id="PTHR10066:SF67">
    <property type="entry name" value="BETA-GLUCURONIDASE"/>
    <property type="match status" value="1"/>
</dbReference>
<feature type="domain" description="Glycoside hydrolase family 2 catalytic" evidence="8">
    <location>
        <begin position="333"/>
        <end position="565"/>
    </location>
</feature>
<dbReference type="InterPro" id="IPR023232">
    <property type="entry name" value="Glyco_hydro_2_AS"/>
</dbReference>
<proteinExistence type="inferred from homology"/>
<dbReference type="SUPFAM" id="SSF49785">
    <property type="entry name" value="Galactose-binding domain-like"/>
    <property type="match status" value="1"/>
</dbReference>
<evidence type="ECO:0000256" key="1">
    <source>
        <dbReference type="ARBA" id="ARBA00007401"/>
    </source>
</evidence>
<comment type="caution">
    <text evidence="10">The sequence shown here is derived from an EMBL/GenBank/DDBJ whole genome shotgun (WGS) entry which is preliminary data.</text>
</comment>
<dbReference type="InterPro" id="IPR006102">
    <property type="entry name" value="Ig-like_GH2"/>
</dbReference>
<dbReference type="InterPro" id="IPR006103">
    <property type="entry name" value="Glyco_hydro_2_cat"/>
</dbReference>
<dbReference type="InterPro" id="IPR008979">
    <property type="entry name" value="Galactose-bd-like_sf"/>
</dbReference>
<dbReference type="EMBL" id="SLWA01000002">
    <property type="protein sequence ID" value="TCN59570.1"/>
    <property type="molecule type" value="Genomic_DNA"/>
</dbReference>
<keyword evidence="6" id="KW-0812">Transmembrane</keyword>
<evidence type="ECO:0000256" key="3">
    <source>
        <dbReference type="ARBA" id="ARBA00016205"/>
    </source>
</evidence>
<evidence type="ECO:0000256" key="6">
    <source>
        <dbReference type="SAM" id="Phobius"/>
    </source>
</evidence>
<keyword evidence="4" id="KW-0378">Hydrolase</keyword>
<sequence length="631" mass="73258">MEQQITKKKYKGSVNEERMIVCQHFFNSLRYIKELTTMKISVFLFILFFQTIAYCQELAVVNNIVGRDKISLNGNWQILIDPYENGFYDYRLKESQSGYFLNEKPKTKQGLIEYDFVKSDYLNVPGDWNSQREKLELYEGTVWYQKNFDYPLKKDKRLFLYFGACNYYSIVYLNGKKLGEHEGGFTPFCFEVTGKVNSKENNVVVKVDNKRRADGVPTTNTDWYNYGGITRDVYVAETSENFIQDYKLNLTNGDFKTIHISVKLNKPESKNIKLLIPELKISKELAANSNGEASLSINSKPILWSPENPKLYDVYLVKDTDTLKDRIGFRTIETKGQDILLNGKSIYLKGISIHEEIPQRAGRANGPEDAKLLLGWAKELGCNYVRLAHYPHNEAMLKMADEMGLMVWSEIPVYWTIHYEDQNVLKKAKDQLNAMVTQNKNRASIIIWSMANETPVSDDRNNFIKSLCDYTRSLDNTRLLSAALEISHKENDTNILDDPLGEYLDVLGCNEYLGWYEGKPEDALTKTWKTIYNKPMVISEFGGGALYGFHGEKDERFTEEYQEYLYVNQLAMLDKIPFLKGISPWILVDFKSPRRQLHGIQDGWNRKGLLSDRGFKKKAWFTLNKYYKHKK</sequence>
<dbReference type="InterPro" id="IPR006104">
    <property type="entry name" value="Glyco_hydro_2_N"/>
</dbReference>
<dbReference type="InterPro" id="IPR017853">
    <property type="entry name" value="GH"/>
</dbReference>
<dbReference type="SUPFAM" id="SSF49303">
    <property type="entry name" value="beta-Galactosidase/glucuronidase domain"/>
    <property type="match status" value="1"/>
</dbReference>
<evidence type="ECO:0000256" key="5">
    <source>
        <dbReference type="ARBA" id="ARBA00023295"/>
    </source>
</evidence>
<keyword evidence="6" id="KW-1133">Transmembrane helix</keyword>
<evidence type="ECO:0000256" key="4">
    <source>
        <dbReference type="ARBA" id="ARBA00022801"/>
    </source>
</evidence>
<dbReference type="InterPro" id="IPR006101">
    <property type="entry name" value="Glyco_hydro_2"/>
</dbReference>
<keyword evidence="11" id="KW-1185">Reference proteome</keyword>
<dbReference type="Pfam" id="PF02836">
    <property type="entry name" value="Glyco_hydro_2_C"/>
    <property type="match status" value="1"/>
</dbReference>
<dbReference type="RefSeq" id="WP_238698654.1">
    <property type="nucleotide sequence ID" value="NZ_QWDN01000002.1"/>
</dbReference>
<reference evidence="10 11" key="1">
    <citation type="journal article" date="2015" name="Stand. Genomic Sci.">
        <title>Genomic Encyclopedia of Bacterial and Archaeal Type Strains, Phase III: the genomes of soil and plant-associated and newly described type strains.</title>
        <authorList>
            <person name="Whitman W.B."/>
            <person name="Woyke T."/>
            <person name="Klenk H.P."/>
            <person name="Zhou Y."/>
            <person name="Lilburn T.G."/>
            <person name="Beck B.J."/>
            <person name="De Vos P."/>
            <person name="Vandamme P."/>
            <person name="Eisen J.A."/>
            <person name="Garrity G."/>
            <person name="Hugenholtz P."/>
            <person name="Kyrpides N.C."/>
        </authorList>
    </citation>
    <scope>NUCLEOTIDE SEQUENCE [LARGE SCALE GENOMIC DNA]</scope>
    <source>
        <strain evidence="10 11">P5626</strain>
    </source>
</reference>
<organism evidence="10 11">
    <name type="scientific">Flavobacterium circumlabens</name>
    <dbReference type="NCBI Taxonomy" id="2133765"/>
    <lineage>
        <taxon>Bacteria</taxon>
        <taxon>Pseudomonadati</taxon>
        <taxon>Bacteroidota</taxon>
        <taxon>Flavobacteriia</taxon>
        <taxon>Flavobacteriales</taxon>
        <taxon>Flavobacteriaceae</taxon>
        <taxon>Flavobacterium</taxon>
    </lineage>
</organism>
<evidence type="ECO:0000259" key="8">
    <source>
        <dbReference type="Pfam" id="PF02836"/>
    </source>
</evidence>
<protein>
    <recommendedName>
        <fullName evidence="3">Beta-glucuronidase</fullName>
        <ecNumber evidence="2">3.2.1.31</ecNumber>
    </recommendedName>
</protein>
<evidence type="ECO:0000256" key="2">
    <source>
        <dbReference type="ARBA" id="ARBA00012761"/>
    </source>
</evidence>
<dbReference type="InterPro" id="IPR036156">
    <property type="entry name" value="Beta-gal/glucu_dom_sf"/>
</dbReference>
<accession>A0ABY2B3A4</accession>
<evidence type="ECO:0000259" key="9">
    <source>
        <dbReference type="Pfam" id="PF02837"/>
    </source>
</evidence>
<dbReference type="EC" id="3.2.1.31" evidence="2"/>
<feature type="domain" description="Glycoside hydrolase family 2 immunoglobulin-like beta-sandwich" evidence="7">
    <location>
        <begin position="243"/>
        <end position="330"/>
    </location>
</feature>